<evidence type="ECO:0000313" key="4">
    <source>
        <dbReference type="Proteomes" id="UP000291084"/>
    </source>
</evidence>
<dbReference type="EMBL" id="AP015034">
    <property type="protein sequence ID" value="BAT74080.1"/>
    <property type="molecule type" value="Genomic_DNA"/>
</dbReference>
<evidence type="ECO:0000313" key="3">
    <source>
        <dbReference type="EMBL" id="BAT74080.1"/>
    </source>
</evidence>
<dbReference type="Proteomes" id="UP000291084">
    <property type="component" value="Chromosome 1"/>
</dbReference>
<evidence type="ECO:0000256" key="1">
    <source>
        <dbReference type="SAM" id="MobiDB-lite"/>
    </source>
</evidence>
<keyword evidence="2" id="KW-0472">Membrane</keyword>
<proteinExistence type="predicted"/>
<feature type="transmembrane region" description="Helical" evidence="2">
    <location>
        <begin position="88"/>
        <end position="109"/>
    </location>
</feature>
<evidence type="ECO:0000256" key="2">
    <source>
        <dbReference type="SAM" id="Phobius"/>
    </source>
</evidence>
<gene>
    <name evidence="3" type="primary">Vigan.01G167600</name>
    <name evidence="3" type="ORF">VIGAN_01167600</name>
</gene>
<reference evidence="3 4" key="1">
    <citation type="journal article" date="2015" name="Sci. Rep.">
        <title>The power of single molecule real-time sequencing technology in the de novo assembly of a eukaryotic genome.</title>
        <authorList>
            <person name="Sakai H."/>
            <person name="Naito K."/>
            <person name="Ogiso-Tanaka E."/>
            <person name="Takahashi Y."/>
            <person name="Iseki K."/>
            <person name="Muto C."/>
            <person name="Satou K."/>
            <person name="Teruya K."/>
            <person name="Shiroma A."/>
            <person name="Shimoji M."/>
            <person name="Hirano T."/>
            <person name="Itoh T."/>
            <person name="Kaga A."/>
            <person name="Tomooka N."/>
        </authorList>
    </citation>
    <scope>NUCLEOTIDE SEQUENCE [LARGE SCALE GENOMIC DNA]</scope>
    <source>
        <strain evidence="4">cv. Shumari</strain>
    </source>
</reference>
<name>A0A0S3R0H2_PHAAN</name>
<feature type="compositionally biased region" description="Basic and acidic residues" evidence="1">
    <location>
        <begin position="30"/>
        <end position="39"/>
    </location>
</feature>
<keyword evidence="4" id="KW-1185">Reference proteome</keyword>
<feature type="region of interest" description="Disordered" evidence="1">
    <location>
        <begin position="1"/>
        <end position="39"/>
    </location>
</feature>
<sequence>MSLLSTDFGIGESFAGLPPAPRGRNPGARSENRTFERREEKHVEALDNLAPTYRNNPLLHIPYHRPSFSSTAAVCQPSSSDDLSPHEFILALLALVTILVLIYIFIFAFDCPLHRRGWDPSISEPSVASEASYCEIELASVDSSVKYQKEEPRSQSIPPPRASFNSI</sequence>
<organism evidence="3 4">
    <name type="scientific">Vigna angularis var. angularis</name>
    <dbReference type="NCBI Taxonomy" id="157739"/>
    <lineage>
        <taxon>Eukaryota</taxon>
        <taxon>Viridiplantae</taxon>
        <taxon>Streptophyta</taxon>
        <taxon>Embryophyta</taxon>
        <taxon>Tracheophyta</taxon>
        <taxon>Spermatophyta</taxon>
        <taxon>Magnoliopsida</taxon>
        <taxon>eudicotyledons</taxon>
        <taxon>Gunneridae</taxon>
        <taxon>Pentapetalae</taxon>
        <taxon>rosids</taxon>
        <taxon>fabids</taxon>
        <taxon>Fabales</taxon>
        <taxon>Fabaceae</taxon>
        <taxon>Papilionoideae</taxon>
        <taxon>50 kb inversion clade</taxon>
        <taxon>NPAAA clade</taxon>
        <taxon>indigoferoid/millettioid clade</taxon>
        <taxon>Phaseoleae</taxon>
        <taxon>Vigna</taxon>
    </lineage>
</organism>
<accession>A0A0S3R0H2</accession>
<keyword evidence="2" id="KW-1133">Transmembrane helix</keyword>
<protein>
    <submittedName>
        <fullName evidence="3">Uncharacterized protein</fullName>
    </submittedName>
</protein>
<keyword evidence="2" id="KW-0812">Transmembrane</keyword>
<dbReference type="AlphaFoldDB" id="A0A0S3R0H2"/>